<accession>A0A1H1Q764</accession>
<proteinExistence type="predicted"/>
<protein>
    <submittedName>
        <fullName evidence="1">Uncharacterized protein</fullName>
    </submittedName>
</protein>
<dbReference type="RefSeq" id="WP_091369327.1">
    <property type="nucleotide sequence ID" value="NZ_LT629740.1"/>
</dbReference>
<reference evidence="1 2" key="1">
    <citation type="submission" date="2016-10" db="EMBL/GenBank/DDBJ databases">
        <authorList>
            <person name="de Groot N.N."/>
        </authorList>
    </citation>
    <scope>NUCLEOTIDE SEQUENCE [LARGE SCALE GENOMIC DNA]</scope>
    <source>
        <strain evidence="1 2">MP1X4</strain>
    </source>
</reference>
<dbReference type="STRING" id="652787.SAMN05216490_0708"/>
<sequence>MEDQIISKAPELDESEIKDLIENFDTIGILLKEHPAFFSNPISTPESKKMCNEGLVLIKNFTQKCLKHYGMRYLSK</sequence>
<dbReference type="AlphaFoldDB" id="A0A1H1Q764"/>
<evidence type="ECO:0000313" key="1">
    <source>
        <dbReference type="EMBL" id="SDS19342.1"/>
    </source>
</evidence>
<name>A0A1H1Q764_MUCMA</name>
<organism evidence="1 2">
    <name type="scientific">Mucilaginibacter mallensis</name>
    <dbReference type="NCBI Taxonomy" id="652787"/>
    <lineage>
        <taxon>Bacteria</taxon>
        <taxon>Pseudomonadati</taxon>
        <taxon>Bacteroidota</taxon>
        <taxon>Sphingobacteriia</taxon>
        <taxon>Sphingobacteriales</taxon>
        <taxon>Sphingobacteriaceae</taxon>
        <taxon>Mucilaginibacter</taxon>
    </lineage>
</organism>
<keyword evidence="2" id="KW-1185">Reference proteome</keyword>
<dbReference type="OrthoDB" id="798058at2"/>
<evidence type="ECO:0000313" key="2">
    <source>
        <dbReference type="Proteomes" id="UP000199679"/>
    </source>
</evidence>
<dbReference type="EMBL" id="LT629740">
    <property type="protein sequence ID" value="SDS19342.1"/>
    <property type="molecule type" value="Genomic_DNA"/>
</dbReference>
<gene>
    <name evidence="1" type="ORF">SAMN05216490_0708</name>
</gene>
<dbReference type="Proteomes" id="UP000199679">
    <property type="component" value="Chromosome I"/>
</dbReference>